<evidence type="ECO:0000313" key="2">
    <source>
        <dbReference type="EMBL" id="PMD46525.1"/>
    </source>
</evidence>
<dbReference type="PANTHER" id="PTHR38116">
    <property type="entry name" value="CHROMOSOME 7, WHOLE GENOME SHOTGUN SEQUENCE"/>
    <property type="match status" value="1"/>
</dbReference>
<evidence type="ECO:0000256" key="1">
    <source>
        <dbReference type="SAM" id="MobiDB-lite"/>
    </source>
</evidence>
<accession>A0A2J6S6X8</accession>
<evidence type="ECO:0000313" key="3">
    <source>
        <dbReference type="Proteomes" id="UP000235786"/>
    </source>
</evidence>
<feature type="compositionally biased region" description="Basic and acidic residues" evidence="1">
    <location>
        <begin position="74"/>
        <end position="85"/>
    </location>
</feature>
<sequence length="366" mass="41142">MADIRERSSMTQYEAAPKYSGGPLPHLLSLKEAASPKENWTGLSDAAKRRKIQNRLNQRACRNRKFHGSGNSSCDREGGFGEHHAQPPPQSTKQGRLEVHFWTAAHGLNGERGEPTRLPIQNPSSAIAKPILTPPQEPVWALTLMSSSGGNGHPIKVKQQPDKHSTQSSQNNGRYLDVCTLSDLETQITITQFEHSTLKNYFLGSPAIDDLLTLIPFNMYRGIISNAHVLGYDMEKMSPEDAISRFYNQPAESNWQYPPSLRPTVIQQQVPHHPWLDLLPIPKMRDNMILAGSSLDEEELCIHLVGFTSKISSPGIAIWGEAWDPAGWEVTDSFVRRWRWLLEGCDDLLRSSNMWRAKRGEKPLPI</sequence>
<organism evidence="2 3">
    <name type="scientific">Hyaloscypha variabilis (strain UAMH 11265 / GT02V1 / F)</name>
    <name type="common">Meliniomyces variabilis</name>
    <dbReference type="NCBI Taxonomy" id="1149755"/>
    <lineage>
        <taxon>Eukaryota</taxon>
        <taxon>Fungi</taxon>
        <taxon>Dikarya</taxon>
        <taxon>Ascomycota</taxon>
        <taxon>Pezizomycotina</taxon>
        <taxon>Leotiomycetes</taxon>
        <taxon>Helotiales</taxon>
        <taxon>Hyaloscyphaceae</taxon>
        <taxon>Hyaloscypha</taxon>
        <taxon>Hyaloscypha variabilis</taxon>
    </lineage>
</organism>
<gene>
    <name evidence="2" type="ORF">L207DRAFT_577379</name>
</gene>
<dbReference type="CDD" id="cd14688">
    <property type="entry name" value="bZIP_YAP"/>
    <property type="match status" value="1"/>
</dbReference>
<dbReference type="PANTHER" id="PTHR38116:SF1">
    <property type="entry name" value="BZIP DOMAIN-CONTAINING PROTEIN"/>
    <property type="match status" value="1"/>
</dbReference>
<feature type="region of interest" description="Disordered" evidence="1">
    <location>
        <begin position="64"/>
        <end position="93"/>
    </location>
</feature>
<dbReference type="InterPro" id="IPR021833">
    <property type="entry name" value="DUF3425"/>
</dbReference>
<name>A0A2J6S6X8_HYAVF</name>
<feature type="region of interest" description="Disordered" evidence="1">
    <location>
        <begin position="151"/>
        <end position="171"/>
    </location>
</feature>
<reference evidence="2 3" key="1">
    <citation type="submission" date="2016-04" db="EMBL/GenBank/DDBJ databases">
        <title>A degradative enzymes factory behind the ericoid mycorrhizal symbiosis.</title>
        <authorList>
            <consortium name="DOE Joint Genome Institute"/>
            <person name="Martino E."/>
            <person name="Morin E."/>
            <person name="Grelet G."/>
            <person name="Kuo A."/>
            <person name="Kohler A."/>
            <person name="Daghino S."/>
            <person name="Barry K."/>
            <person name="Choi C."/>
            <person name="Cichocki N."/>
            <person name="Clum A."/>
            <person name="Copeland A."/>
            <person name="Hainaut M."/>
            <person name="Haridas S."/>
            <person name="Labutti K."/>
            <person name="Lindquist E."/>
            <person name="Lipzen A."/>
            <person name="Khouja H.-R."/>
            <person name="Murat C."/>
            <person name="Ohm R."/>
            <person name="Olson A."/>
            <person name="Spatafora J."/>
            <person name="Veneault-Fourrey C."/>
            <person name="Henrissat B."/>
            <person name="Grigoriev I."/>
            <person name="Martin F."/>
            <person name="Perotto S."/>
        </authorList>
    </citation>
    <scope>NUCLEOTIDE SEQUENCE [LARGE SCALE GENOMIC DNA]</scope>
    <source>
        <strain evidence="2 3">F</strain>
    </source>
</reference>
<dbReference type="OrthoDB" id="2245989at2759"/>
<dbReference type="AlphaFoldDB" id="A0A2J6S6X8"/>
<dbReference type="Proteomes" id="UP000235786">
    <property type="component" value="Unassembled WGS sequence"/>
</dbReference>
<dbReference type="STRING" id="1149755.A0A2J6S6X8"/>
<protein>
    <recommendedName>
        <fullName evidence="4">BZIP domain-containing protein</fullName>
    </recommendedName>
</protein>
<feature type="region of interest" description="Disordered" evidence="1">
    <location>
        <begin position="1"/>
        <end position="27"/>
    </location>
</feature>
<proteinExistence type="predicted"/>
<keyword evidence="3" id="KW-1185">Reference proteome</keyword>
<dbReference type="Pfam" id="PF11905">
    <property type="entry name" value="DUF3425"/>
    <property type="match status" value="1"/>
</dbReference>
<evidence type="ECO:0008006" key="4">
    <source>
        <dbReference type="Google" id="ProtNLM"/>
    </source>
</evidence>
<dbReference type="EMBL" id="KZ613939">
    <property type="protein sequence ID" value="PMD46525.1"/>
    <property type="molecule type" value="Genomic_DNA"/>
</dbReference>